<keyword evidence="5 11" id="KW-0245">EGF-like domain</keyword>
<feature type="domain" description="EGF-like" evidence="14">
    <location>
        <begin position="302"/>
        <end position="339"/>
    </location>
</feature>
<feature type="signal peptide" evidence="12">
    <location>
        <begin position="1"/>
        <end position="20"/>
    </location>
</feature>
<comment type="caution">
    <text evidence="15">The sequence shown here is derived from an EMBL/GenBank/DDBJ whole genome shotgun (WGS) entry which is preliminary data.</text>
</comment>
<keyword evidence="4" id="KW-0964">Secreted</keyword>
<dbReference type="PANTHER" id="PTHR12916:SF14">
    <property type="entry name" value="CRUMBS 1, CELL POLARITY COMPLEX COMPONENT"/>
    <property type="match status" value="1"/>
</dbReference>
<evidence type="ECO:0000256" key="11">
    <source>
        <dbReference type="PROSITE-ProRule" id="PRU00076"/>
    </source>
</evidence>
<feature type="domain" description="Laminin G" evidence="13">
    <location>
        <begin position="582"/>
        <end position="772"/>
    </location>
</feature>
<dbReference type="Proteomes" id="UP001335648">
    <property type="component" value="Unassembled WGS sequence"/>
</dbReference>
<dbReference type="GO" id="GO:0005737">
    <property type="term" value="C:cytoplasm"/>
    <property type="evidence" value="ECO:0007669"/>
    <property type="project" value="UniProtKB-SubCell"/>
</dbReference>
<feature type="domain" description="EGF-like" evidence="14">
    <location>
        <begin position="774"/>
        <end position="810"/>
    </location>
</feature>
<dbReference type="Gene3D" id="2.60.120.200">
    <property type="match status" value="3"/>
</dbReference>
<dbReference type="CDD" id="cd00054">
    <property type="entry name" value="EGF_CA"/>
    <property type="match status" value="4"/>
</dbReference>
<dbReference type="AlphaFoldDB" id="A0AAN8GSK1"/>
<evidence type="ECO:0000256" key="6">
    <source>
        <dbReference type="ARBA" id="ARBA00022729"/>
    </source>
</evidence>
<feature type="disulfide bond" evidence="11">
    <location>
        <begin position="329"/>
        <end position="338"/>
    </location>
</feature>
<feature type="disulfide bond" evidence="11">
    <location>
        <begin position="931"/>
        <end position="940"/>
    </location>
</feature>
<sequence>MWRFSVHVWTLWLLFAGTFSEDDLSSCEKQPCQNGGLCESHDGAFRCLCSQQSQNGRLYGGENCTTAHSGCDDNQCENRGMCSPLLVHGEHTYKCICIAGFTGPKCQTPSVFSFETKGYIYIETQLLDPEAPLNVTFSFRTERPYGTLLQRRVDDLLLSIELTDGHLGLRSLEGQGSSTLVQELPEYLSNNKWYTVEASLGDAVSVIQLVYTEESGTRASISEVQLLEPAPALPEPGSVRHSLFIGAVRGNWSSGGGADEEDHPSAFLGCFRDVLVDSRLVLPSAVPGGSDAQVNVSEGCSDRDRCDDSPCQIRGRCVSQGWRSYTCECFRPYEGDDCAEEYVTARFGNQDVENYASFSLDDEPGDSVNISLFLRTRQSSGLLLTLANSTSQYLRLWLEEGRIKVQVNNFETLVGRTAISDGHFHLVTVMLKGMAAMLFQSAQNQGHMFIRPIDAHTGDLVSVGGLPDSRVSASFGGYFKGCVQDLRINNKRLQFYPIETPVESYILEQLVNVAQGCSSDNACAVNPCLNGGVCYSMWDDFICNCPPNTAGRGCEEVKWCELLPCPFPAVCQPSSQGFECLSNVTFRVESSVLKYRSNGKIKRNLDSFSISFRARQSAATLLNAHKDSDQVTISLVDSHVVMELQAGAKDSNKVTVRSEGPISDGEWHTVEISLENQTLPTSRWIMIVDGGKTEVSMSRTAPGDLDFLREGAYIFLGGLSSEAGVNMSGCLGLVEIGGLLLPFHLDTDFNLPRPQEEQFAMITPGVTPNYGCWGARVCAPNPCNNDGVCEDRFDLHHCICPSEWTGPLCEKQADSCISSPCINGHCINLPEGFECVCEVWYSGKQCDLEADMCENSNCSEGATCLKGFRSYGCLCPLGLTGEYCNENIPEIPWYIETHPSPQLPVSTCAGTRWDYNCFNGGNCSEEDSCHCTPGFVGQWCEKDVDECVSSPCMHGGFCVNYMNGFECVCDMDHAGIHCQRDVSDFYLYVFLGAWQSMFQVVSFLVMRLDDEPEIDWRFILNEEGEIGVNVDPIPNHPLDPTPP</sequence>
<dbReference type="SUPFAM" id="SSF49899">
    <property type="entry name" value="Concanavalin A-like lectins/glucanases"/>
    <property type="match status" value="3"/>
</dbReference>
<dbReference type="FunFam" id="2.10.25.10:FF:000282">
    <property type="entry name" value="Crumbs cell polarity complex component 2"/>
    <property type="match status" value="1"/>
</dbReference>
<dbReference type="Pfam" id="PF12661">
    <property type="entry name" value="hEGF"/>
    <property type="match status" value="3"/>
</dbReference>
<dbReference type="SMART" id="SM00179">
    <property type="entry name" value="EGF_CA"/>
    <property type="match status" value="8"/>
</dbReference>
<dbReference type="GO" id="GO:0005576">
    <property type="term" value="C:extracellular region"/>
    <property type="evidence" value="ECO:0007669"/>
    <property type="project" value="UniProtKB-SubCell"/>
</dbReference>
<dbReference type="Pfam" id="PF02210">
    <property type="entry name" value="Laminin_G_2"/>
    <property type="match status" value="3"/>
</dbReference>
<feature type="domain" description="EGF-like" evidence="14">
    <location>
        <begin position="943"/>
        <end position="979"/>
    </location>
</feature>
<protein>
    <recommendedName>
        <fullName evidence="17">Protein crumbs homolog 1-like</fullName>
    </recommendedName>
</protein>
<proteinExistence type="predicted"/>
<keyword evidence="16" id="KW-1185">Reference proteome</keyword>
<evidence type="ECO:0000313" key="15">
    <source>
        <dbReference type="EMBL" id="KAK5888532.1"/>
    </source>
</evidence>
<evidence type="ECO:0000259" key="13">
    <source>
        <dbReference type="PROSITE" id="PS50025"/>
    </source>
</evidence>
<feature type="domain" description="EGF-like" evidence="14">
    <location>
        <begin position="904"/>
        <end position="941"/>
    </location>
</feature>
<dbReference type="PROSITE" id="PS00010">
    <property type="entry name" value="ASX_HYDROXYL"/>
    <property type="match status" value="2"/>
</dbReference>
<dbReference type="InterPro" id="IPR001881">
    <property type="entry name" value="EGF-like_Ca-bd_dom"/>
</dbReference>
<organism evidence="15 16">
    <name type="scientific">Champsocephalus esox</name>
    <name type="common">pike icefish</name>
    <dbReference type="NCBI Taxonomy" id="159716"/>
    <lineage>
        <taxon>Eukaryota</taxon>
        <taxon>Metazoa</taxon>
        <taxon>Chordata</taxon>
        <taxon>Craniata</taxon>
        <taxon>Vertebrata</taxon>
        <taxon>Euteleostomi</taxon>
        <taxon>Actinopterygii</taxon>
        <taxon>Neopterygii</taxon>
        <taxon>Teleostei</taxon>
        <taxon>Neoteleostei</taxon>
        <taxon>Acanthomorphata</taxon>
        <taxon>Eupercaria</taxon>
        <taxon>Perciformes</taxon>
        <taxon>Notothenioidei</taxon>
        <taxon>Channichthyidae</taxon>
        <taxon>Champsocephalus</taxon>
    </lineage>
</organism>
<dbReference type="FunFam" id="2.10.25.10:FF:000122">
    <property type="entry name" value="Protein crumbs homolog 2"/>
    <property type="match status" value="1"/>
</dbReference>
<evidence type="ECO:0000256" key="4">
    <source>
        <dbReference type="ARBA" id="ARBA00022525"/>
    </source>
</evidence>
<dbReference type="Pfam" id="PF00008">
    <property type="entry name" value="EGF"/>
    <property type="match status" value="4"/>
</dbReference>
<dbReference type="PROSITE" id="PS00022">
    <property type="entry name" value="EGF_1"/>
    <property type="match status" value="8"/>
</dbReference>
<dbReference type="CDD" id="cd00110">
    <property type="entry name" value="LamG"/>
    <property type="match status" value="3"/>
</dbReference>
<keyword evidence="7" id="KW-0677">Repeat</keyword>
<evidence type="ECO:0000256" key="2">
    <source>
        <dbReference type="ARBA" id="ARBA00004613"/>
    </source>
</evidence>
<dbReference type="PROSITE" id="PS01186">
    <property type="entry name" value="EGF_2"/>
    <property type="match status" value="3"/>
</dbReference>
<feature type="domain" description="EGF-like" evidence="14">
    <location>
        <begin position="849"/>
        <end position="885"/>
    </location>
</feature>
<dbReference type="InterPro" id="IPR000152">
    <property type="entry name" value="EGF-type_Asp/Asn_hydroxyl_site"/>
</dbReference>
<feature type="domain" description="EGF-like" evidence="14">
    <location>
        <begin position="23"/>
        <end position="65"/>
    </location>
</feature>
<feature type="disulfide bond" evidence="11">
    <location>
        <begin position="969"/>
        <end position="978"/>
    </location>
</feature>
<reference evidence="15 16" key="1">
    <citation type="journal article" date="2023" name="Mol. Biol. Evol.">
        <title>Genomics of Secondarily Temperate Adaptation in the Only Non-Antarctic Icefish.</title>
        <authorList>
            <person name="Rivera-Colon A.G."/>
            <person name="Rayamajhi N."/>
            <person name="Minhas B.F."/>
            <person name="Madrigal G."/>
            <person name="Bilyk K.T."/>
            <person name="Yoon V."/>
            <person name="Hune M."/>
            <person name="Gregory S."/>
            <person name="Cheng C.H.C."/>
            <person name="Catchen J.M."/>
        </authorList>
    </citation>
    <scope>NUCLEOTIDE SEQUENCE [LARGE SCALE GENOMIC DNA]</scope>
    <source>
        <strain evidence="15">JC2023a</strain>
    </source>
</reference>
<evidence type="ECO:0000256" key="7">
    <source>
        <dbReference type="ARBA" id="ARBA00022737"/>
    </source>
</evidence>
<comment type="caution">
    <text evidence="11">Lacks conserved residue(s) required for the propagation of feature annotation.</text>
</comment>
<evidence type="ECO:0000256" key="5">
    <source>
        <dbReference type="ARBA" id="ARBA00022536"/>
    </source>
</evidence>
<feature type="domain" description="EGF-like" evidence="14">
    <location>
        <begin position="519"/>
        <end position="555"/>
    </location>
</feature>
<dbReference type="PROSITE" id="PS50026">
    <property type="entry name" value="EGF_3"/>
    <property type="match status" value="9"/>
</dbReference>
<feature type="domain" description="EGF-like" evidence="14">
    <location>
        <begin position="812"/>
        <end position="847"/>
    </location>
</feature>
<feature type="disulfide bond" evidence="11">
    <location>
        <begin position="800"/>
        <end position="809"/>
    </location>
</feature>
<feature type="disulfide bond" evidence="11">
    <location>
        <begin position="545"/>
        <end position="554"/>
    </location>
</feature>
<keyword evidence="8" id="KW-0106">Calcium</keyword>
<feature type="disulfide bond" evidence="11">
    <location>
        <begin position="816"/>
        <end position="826"/>
    </location>
</feature>
<dbReference type="FunFam" id="2.10.25.10:FF:000425">
    <property type="entry name" value="Eyes shut homolog"/>
    <property type="match status" value="1"/>
</dbReference>
<evidence type="ECO:0000256" key="12">
    <source>
        <dbReference type="SAM" id="SignalP"/>
    </source>
</evidence>
<feature type="disulfide bond" evidence="11">
    <location>
        <begin position="875"/>
        <end position="884"/>
    </location>
</feature>
<feature type="domain" description="Laminin G" evidence="13">
    <location>
        <begin position="109"/>
        <end position="300"/>
    </location>
</feature>
<evidence type="ECO:0000256" key="1">
    <source>
        <dbReference type="ARBA" id="ARBA00004496"/>
    </source>
</evidence>
<name>A0AAN8GSK1_9TELE</name>
<feature type="chain" id="PRO_5042835278" description="Protein crumbs homolog 1-like" evidence="12">
    <location>
        <begin position="21"/>
        <end position="1043"/>
    </location>
</feature>
<dbReference type="PANTHER" id="PTHR12916">
    <property type="entry name" value="CYTOCHROME C OXIDASE POLYPEPTIDE VIC-2"/>
    <property type="match status" value="1"/>
</dbReference>
<dbReference type="PROSITE" id="PS01187">
    <property type="entry name" value="EGF_CA"/>
    <property type="match status" value="1"/>
</dbReference>
<gene>
    <name evidence="15" type="ORF">CesoFtcFv8_014617</name>
</gene>
<evidence type="ECO:0008006" key="17">
    <source>
        <dbReference type="Google" id="ProtNLM"/>
    </source>
</evidence>
<feature type="domain" description="Laminin G" evidence="13">
    <location>
        <begin position="345"/>
        <end position="517"/>
    </location>
</feature>
<dbReference type="InterPro" id="IPR013032">
    <property type="entry name" value="EGF-like_CS"/>
</dbReference>
<dbReference type="InterPro" id="IPR000742">
    <property type="entry name" value="EGF"/>
</dbReference>
<evidence type="ECO:0000256" key="3">
    <source>
        <dbReference type="ARBA" id="ARBA00022490"/>
    </source>
</evidence>
<evidence type="ECO:0000256" key="8">
    <source>
        <dbReference type="ARBA" id="ARBA00022837"/>
    </source>
</evidence>
<feature type="domain" description="EGF-like" evidence="14">
    <location>
        <begin position="67"/>
        <end position="107"/>
    </location>
</feature>
<keyword evidence="6 12" id="KW-0732">Signal</keyword>
<dbReference type="InterPro" id="IPR013320">
    <property type="entry name" value="ConA-like_dom_sf"/>
</dbReference>
<dbReference type="PROSITE" id="PS50025">
    <property type="entry name" value="LAM_G_DOMAIN"/>
    <property type="match status" value="3"/>
</dbReference>
<evidence type="ECO:0000313" key="16">
    <source>
        <dbReference type="Proteomes" id="UP001335648"/>
    </source>
</evidence>
<keyword evidence="3" id="KW-0963">Cytoplasm</keyword>
<dbReference type="InterPro" id="IPR001791">
    <property type="entry name" value="Laminin_G"/>
</dbReference>
<dbReference type="Gene3D" id="2.10.25.10">
    <property type="entry name" value="Laminin"/>
    <property type="match status" value="9"/>
</dbReference>
<dbReference type="SMART" id="SM00282">
    <property type="entry name" value="LamG"/>
    <property type="match status" value="3"/>
</dbReference>
<dbReference type="EMBL" id="JAULUE010002057">
    <property type="protein sequence ID" value="KAK5888532.1"/>
    <property type="molecule type" value="Genomic_DNA"/>
</dbReference>
<dbReference type="GO" id="GO:0005509">
    <property type="term" value="F:calcium ion binding"/>
    <property type="evidence" value="ECO:0007669"/>
    <property type="project" value="InterPro"/>
</dbReference>
<accession>A0AAN8GSK1</accession>
<keyword evidence="10" id="KW-0325">Glycoprotein</keyword>
<evidence type="ECO:0000256" key="10">
    <source>
        <dbReference type="ARBA" id="ARBA00023180"/>
    </source>
</evidence>
<feature type="disulfide bond" evidence="11">
    <location>
        <begin position="97"/>
        <end position="106"/>
    </location>
</feature>
<keyword evidence="9 11" id="KW-1015">Disulfide bond</keyword>
<dbReference type="FunFam" id="2.60.120.200:FF:000055">
    <property type="entry name" value="Crumbs cell polarity complex component 1"/>
    <property type="match status" value="1"/>
</dbReference>
<dbReference type="SUPFAM" id="SSF57196">
    <property type="entry name" value="EGF/Laminin"/>
    <property type="match status" value="8"/>
</dbReference>
<dbReference type="SMART" id="SM00181">
    <property type="entry name" value="EGF"/>
    <property type="match status" value="9"/>
</dbReference>
<feature type="disulfide bond" evidence="11">
    <location>
        <begin position="837"/>
        <end position="846"/>
    </location>
</feature>
<evidence type="ECO:0000259" key="14">
    <source>
        <dbReference type="PROSITE" id="PS50026"/>
    </source>
</evidence>
<dbReference type="InterPro" id="IPR018097">
    <property type="entry name" value="EGF_Ca-bd_CS"/>
</dbReference>
<comment type="subcellular location">
    <subcellularLocation>
        <location evidence="1">Cytoplasm</location>
    </subcellularLocation>
    <subcellularLocation>
        <location evidence="2">Secreted</location>
    </subcellularLocation>
</comment>
<evidence type="ECO:0000256" key="9">
    <source>
        <dbReference type="ARBA" id="ARBA00023157"/>
    </source>
</evidence>